<evidence type="ECO:0000256" key="3">
    <source>
        <dbReference type="ARBA" id="ARBA00022554"/>
    </source>
</evidence>
<comment type="similarity">
    <text evidence="2">Belongs to the strictosidine synthase family.</text>
</comment>
<protein>
    <recommendedName>
        <fullName evidence="7">Strictosidine synthase conserved region domain-containing protein</fullName>
    </recommendedName>
</protein>
<dbReference type="OrthoDB" id="5307922at2759"/>
<keyword evidence="9" id="KW-1185">Reference proteome</keyword>
<proteinExistence type="inferred from homology"/>
<sequence length="506" mass="55283">MMMKASKLFMLSAIALTLVSVNFASDSDSENVFRPVSIAGSQDVLSIAEMIQLKVGAFGAESIAFDPNGEGPYTGVADGRVLKWQQHSQTWIDFAVTSSQRKNCSRAFAPEMEHVCGRPLGLRFDHNTGDLYIADAYLGLQVVGRTGGLATPLVQDFEGQPLRFTNDLDIDDHDDVIYFTDTSTIYQRRQFVAATASGDKTGRLMKYDKSIKQVTVVLGDLSFANGVALSKDRSFVLVAETSACRIQRYWLKGPNIGTHDTFVELPGFPDNVRINSRGEFWVALHAKASPLARLITSNSWLGKTLLRKFNFQQMHNLLVGGQPHATAIKLSEEGRVLEVLEDVKGEKLRFISEVHEEENGKLWIGSGFRSVVQWFRVQVCGSGSVVRGSWFRVQWFRVCGSGSGSGSGFRSVVRGLWSVWFSGLWFVVCGSGFSGSGFCGSGSWFRFVVQGSGLWSVVQVQGSVVLWFVVQVRGSGFVVCGSGSGSVVQVQGSVVQVQVCGSVVQV</sequence>
<feature type="signal peptide" evidence="6">
    <location>
        <begin position="1"/>
        <end position="24"/>
    </location>
</feature>
<evidence type="ECO:0000313" key="9">
    <source>
        <dbReference type="Proteomes" id="UP001152561"/>
    </source>
</evidence>
<dbReference type="AlphaFoldDB" id="A0A9Q1MNY9"/>
<reference evidence="9" key="1">
    <citation type="journal article" date="2023" name="Proc. Natl. Acad. Sci. U.S.A.">
        <title>Genomic and structural basis for evolution of tropane alkaloid biosynthesis.</title>
        <authorList>
            <person name="Wanga Y.-J."/>
            <person name="Taina T."/>
            <person name="Yua J.-Y."/>
            <person name="Lia J."/>
            <person name="Xua B."/>
            <person name="Chenc J."/>
            <person name="D'Auriad J.C."/>
            <person name="Huanga J.-P."/>
            <person name="Huanga S.-X."/>
        </authorList>
    </citation>
    <scope>NUCLEOTIDE SEQUENCE [LARGE SCALE GENOMIC DNA]</scope>
    <source>
        <strain evidence="9">cv. KIB-2019</strain>
    </source>
</reference>
<dbReference type="GO" id="GO:0016787">
    <property type="term" value="F:hydrolase activity"/>
    <property type="evidence" value="ECO:0007669"/>
    <property type="project" value="TreeGrafter"/>
</dbReference>
<evidence type="ECO:0000313" key="8">
    <source>
        <dbReference type="EMBL" id="KAJ8565124.1"/>
    </source>
</evidence>
<feature type="chain" id="PRO_5040508904" description="Strictosidine synthase conserved region domain-containing protein" evidence="6">
    <location>
        <begin position="25"/>
        <end position="506"/>
    </location>
</feature>
<dbReference type="InterPro" id="IPR011042">
    <property type="entry name" value="6-blade_b-propeller_TolB-like"/>
</dbReference>
<organism evidence="8 9">
    <name type="scientific">Anisodus acutangulus</name>
    <dbReference type="NCBI Taxonomy" id="402998"/>
    <lineage>
        <taxon>Eukaryota</taxon>
        <taxon>Viridiplantae</taxon>
        <taxon>Streptophyta</taxon>
        <taxon>Embryophyta</taxon>
        <taxon>Tracheophyta</taxon>
        <taxon>Spermatophyta</taxon>
        <taxon>Magnoliopsida</taxon>
        <taxon>eudicotyledons</taxon>
        <taxon>Gunneridae</taxon>
        <taxon>Pentapetalae</taxon>
        <taxon>asterids</taxon>
        <taxon>lamiids</taxon>
        <taxon>Solanales</taxon>
        <taxon>Solanaceae</taxon>
        <taxon>Solanoideae</taxon>
        <taxon>Hyoscyameae</taxon>
        <taxon>Anisodus</taxon>
    </lineage>
</organism>
<comment type="caution">
    <text evidence="8">The sequence shown here is derived from an EMBL/GenBank/DDBJ whole genome shotgun (WGS) entry which is preliminary data.</text>
</comment>
<dbReference type="InterPro" id="IPR018119">
    <property type="entry name" value="Strictosidine_synth_cons-reg"/>
</dbReference>
<evidence type="ECO:0000256" key="6">
    <source>
        <dbReference type="SAM" id="SignalP"/>
    </source>
</evidence>
<dbReference type="GO" id="GO:0005773">
    <property type="term" value="C:vacuole"/>
    <property type="evidence" value="ECO:0007669"/>
    <property type="project" value="UniProtKB-SubCell"/>
</dbReference>
<dbReference type="PANTHER" id="PTHR10426:SF69">
    <property type="entry name" value="PROTEIN STRICTOSIDINE SYNTHASE-LIKE 10"/>
    <property type="match status" value="1"/>
</dbReference>
<dbReference type="Proteomes" id="UP001152561">
    <property type="component" value="Unassembled WGS sequence"/>
</dbReference>
<dbReference type="Pfam" id="PF20067">
    <property type="entry name" value="SSL_N"/>
    <property type="match status" value="1"/>
</dbReference>
<evidence type="ECO:0000256" key="2">
    <source>
        <dbReference type="ARBA" id="ARBA00009191"/>
    </source>
</evidence>
<dbReference type="Pfam" id="PF03088">
    <property type="entry name" value="Str_synth"/>
    <property type="match status" value="1"/>
</dbReference>
<dbReference type="GO" id="GO:0012505">
    <property type="term" value="C:endomembrane system"/>
    <property type="evidence" value="ECO:0007669"/>
    <property type="project" value="TreeGrafter"/>
</dbReference>
<dbReference type="FunFam" id="2.120.10.30:FF:000032">
    <property type="entry name" value="Protein STRICTOSIDINE SYNTHASE-LIKE 13"/>
    <property type="match status" value="1"/>
</dbReference>
<comment type="subcellular location">
    <subcellularLocation>
        <location evidence="1">Vacuole</location>
    </subcellularLocation>
</comment>
<accession>A0A9Q1MNY9</accession>
<keyword evidence="3" id="KW-0926">Vacuole</keyword>
<evidence type="ECO:0000256" key="4">
    <source>
        <dbReference type="ARBA" id="ARBA00022729"/>
    </source>
</evidence>
<evidence type="ECO:0000256" key="5">
    <source>
        <dbReference type="ARBA" id="ARBA00023180"/>
    </source>
</evidence>
<name>A0A9Q1MNY9_9SOLA</name>
<gene>
    <name evidence="8" type="ORF">K7X08_001584</name>
</gene>
<dbReference type="PANTHER" id="PTHR10426">
    <property type="entry name" value="STRICTOSIDINE SYNTHASE-RELATED"/>
    <property type="match status" value="1"/>
</dbReference>
<dbReference type="EMBL" id="JAJAGQ010000004">
    <property type="protein sequence ID" value="KAJ8565124.1"/>
    <property type="molecule type" value="Genomic_DNA"/>
</dbReference>
<keyword evidence="5" id="KW-0325">Glycoprotein</keyword>
<dbReference type="SUPFAM" id="SSF63829">
    <property type="entry name" value="Calcium-dependent phosphotriesterase"/>
    <property type="match status" value="1"/>
</dbReference>
<evidence type="ECO:0000259" key="7">
    <source>
        <dbReference type="Pfam" id="PF03088"/>
    </source>
</evidence>
<evidence type="ECO:0000256" key="1">
    <source>
        <dbReference type="ARBA" id="ARBA00004116"/>
    </source>
</evidence>
<dbReference type="Gene3D" id="2.120.10.30">
    <property type="entry name" value="TolB, C-terminal domain"/>
    <property type="match status" value="1"/>
</dbReference>
<keyword evidence="4 6" id="KW-0732">Signal</keyword>
<feature type="domain" description="Strictosidine synthase conserved region" evidence="7">
    <location>
        <begin position="166"/>
        <end position="254"/>
    </location>
</feature>